<dbReference type="EMBL" id="CAGS01000440">
    <property type="protein sequence ID" value="CCF85425.1"/>
    <property type="molecule type" value="Genomic_DNA"/>
</dbReference>
<dbReference type="AlphaFoldDB" id="I4EL63"/>
<sequence>MTVRNGPEPDRLWRRDGSVLRLVVGLSDPEHEGVLLPALEEAGDIAITARCLGADQVLACLASGPVDAVLVSTDLHRLTSGVLADLTRQHVPLVLLTPDPDSARCQSLPVVVLSSQADPGAVRQGLVAAVQGGQRSAPMRSGEPQPPAATTVPAVNDPLTGCSVIAVVSGHGSPGRTTVALNLAAALAADASTVLVDADLAGPSLAAYLDADPTRNLAMLAHANPTTSEDWERTLAQETQPLGVDHPNADLLCGVPKPELTRAVSGEFFERLLIELGRRYRYVVLDIGAEIRGAEVAVHRTALTLASQILLVASADLVGLWHARATLGLLQSQLRLDPARLHLVINRHDRRFHHSRTEIEWALGTPMAALIPYDHQRVQRALLAQRPLVDDRRGPASRALLDLAERIQGERLTLPLEHADVGEPGWRRWLPLLKRGRRDRTNPTPEQNGGLRDDHPVAARSE</sequence>
<dbReference type="Gene3D" id="3.40.50.300">
    <property type="entry name" value="P-loop containing nucleotide triphosphate hydrolases"/>
    <property type="match status" value="1"/>
</dbReference>
<dbReference type="Pfam" id="PF10609">
    <property type="entry name" value="ParA"/>
    <property type="match status" value="1"/>
</dbReference>
<accession>I4EL63</accession>
<evidence type="ECO:0000256" key="3">
    <source>
        <dbReference type="SAM" id="MobiDB-lite"/>
    </source>
</evidence>
<dbReference type="GO" id="GO:0051782">
    <property type="term" value="P:negative regulation of cell division"/>
    <property type="evidence" value="ECO:0007669"/>
    <property type="project" value="TreeGrafter"/>
</dbReference>
<dbReference type="InterPro" id="IPR033756">
    <property type="entry name" value="YlxH/NBP35"/>
</dbReference>
<proteinExistence type="predicted"/>
<dbReference type="InterPro" id="IPR027417">
    <property type="entry name" value="P-loop_NTPase"/>
</dbReference>
<dbReference type="PANTHER" id="PTHR43384">
    <property type="entry name" value="SEPTUM SITE-DETERMINING PROTEIN MIND HOMOLOG, CHLOROPLASTIC-RELATED"/>
    <property type="match status" value="1"/>
</dbReference>
<feature type="region of interest" description="Disordered" evidence="3">
    <location>
        <begin position="437"/>
        <end position="462"/>
    </location>
</feature>
<dbReference type="GO" id="GO:0009898">
    <property type="term" value="C:cytoplasmic side of plasma membrane"/>
    <property type="evidence" value="ECO:0007669"/>
    <property type="project" value="TreeGrafter"/>
</dbReference>
<evidence type="ECO:0000256" key="1">
    <source>
        <dbReference type="ARBA" id="ARBA00022741"/>
    </source>
</evidence>
<keyword evidence="2" id="KW-0067">ATP-binding</keyword>
<dbReference type="GO" id="GO:0005524">
    <property type="term" value="F:ATP binding"/>
    <property type="evidence" value="ECO:0007669"/>
    <property type="project" value="UniProtKB-KW"/>
</dbReference>
<dbReference type="GO" id="GO:0016887">
    <property type="term" value="F:ATP hydrolysis activity"/>
    <property type="evidence" value="ECO:0007669"/>
    <property type="project" value="TreeGrafter"/>
</dbReference>
<keyword evidence="5" id="KW-1185">Reference proteome</keyword>
<evidence type="ECO:0000313" key="4">
    <source>
        <dbReference type="EMBL" id="CCF85425.1"/>
    </source>
</evidence>
<dbReference type="InterPro" id="IPR050625">
    <property type="entry name" value="ParA/MinD_ATPase"/>
</dbReference>
<dbReference type="RefSeq" id="WP_008480314.1">
    <property type="nucleotide sequence ID" value="NZ_CAGS01000440.1"/>
</dbReference>
<reference evidence="4 5" key="1">
    <citation type="journal article" date="2012" name="ISME J.">
        <title>Nitrification expanded: discovery, physiology and genomics of a nitrite-oxidizing bacterium from the phylum Chloroflexi.</title>
        <authorList>
            <person name="Sorokin D.Y."/>
            <person name="Lucker S."/>
            <person name="Vejmelkova D."/>
            <person name="Kostrikina N.A."/>
            <person name="Kleerebezem R."/>
            <person name="Rijpstra W.I."/>
            <person name="Damste J.S."/>
            <person name="Le Paslier D."/>
            <person name="Muyzer G."/>
            <person name="Wagner M."/>
            <person name="van Loosdrecht M.C."/>
            <person name="Daims H."/>
        </authorList>
    </citation>
    <scope>NUCLEOTIDE SEQUENCE [LARGE SCALE GENOMIC DNA]</scope>
    <source>
        <strain evidence="5">none</strain>
    </source>
</reference>
<evidence type="ECO:0000256" key="2">
    <source>
        <dbReference type="ARBA" id="ARBA00022840"/>
    </source>
</evidence>
<comment type="caution">
    <text evidence="4">The sequence shown here is derived from an EMBL/GenBank/DDBJ whole genome shotgun (WGS) entry which is preliminary data.</text>
</comment>
<organism evidence="4 5">
    <name type="scientific">Nitrolancea hollandica Lb</name>
    <dbReference type="NCBI Taxonomy" id="1129897"/>
    <lineage>
        <taxon>Bacteria</taxon>
        <taxon>Pseudomonadati</taxon>
        <taxon>Thermomicrobiota</taxon>
        <taxon>Thermomicrobia</taxon>
        <taxon>Sphaerobacterales</taxon>
        <taxon>Sphaerobacterineae</taxon>
        <taxon>Sphaerobacteraceae</taxon>
        <taxon>Nitrolancea</taxon>
    </lineage>
</organism>
<dbReference type="OrthoDB" id="5813333at2"/>
<gene>
    <name evidence="4" type="ORF">NITHO_4950008</name>
</gene>
<keyword evidence="1" id="KW-0547">Nucleotide-binding</keyword>
<feature type="compositionally biased region" description="Basic and acidic residues" evidence="3">
    <location>
        <begin position="451"/>
        <end position="462"/>
    </location>
</feature>
<protein>
    <submittedName>
        <fullName evidence="4">Uncharacterized protein</fullName>
    </submittedName>
</protein>
<evidence type="ECO:0000313" key="5">
    <source>
        <dbReference type="Proteomes" id="UP000004221"/>
    </source>
</evidence>
<dbReference type="PANTHER" id="PTHR43384:SF6">
    <property type="entry name" value="SEPTUM SITE-DETERMINING PROTEIN MIND HOMOLOG, CHLOROPLASTIC"/>
    <property type="match status" value="1"/>
</dbReference>
<name>I4EL63_9BACT</name>
<dbReference type="SUPFAM" id="SSF52540">
    <property type="entry name" value="P-loop containing nucleoside triphosphate hydrolases"/>
    <property type="match status" value="1"/>
</dbReference>
<dbReference type="Proteomes" id="UP000004221">
    <property type="component" value="Unassembled WGS sequence"/>
</dbReference>
<dbReference type="GO" id="GO:0005829">
    <property type="term" value="C:cytosol"/>
    <property type="evidence" value="ECO:0007669"/>
    <property type="project" value="TreeGrafter"/>
</dbReference>